<dbReference type="GeneID" id="70124920"/>
<evidence type="ECO:0000313" key="3">
    <source>
        <dbReference type="Proteomes" id="UP000758603"/>
    </source>
</evidence>
<keyword evidence="3" id="KW-1185">Reference proteome</keyword>
<proteinExistence type="predicted"/>
<comment type="caution">
    <text evidence="2">The sequence shown here is derived from an EMBL/GenBank/DDBJ whole genome shotgun (WGS) entry which is preliminary data.</text>
</comment>
<dbReference type="EMBL" id="JAGPXC010000005">
    <property type="protein sequence ID" value="KAH6652549.1"/>
    <property type="molecule type" value="Genomic_DNA"/>
</dbReference>
<gene>
    <name evidence="2" type="ORF">BKA67DRAFT_293513</name>
</gene>
<feature type="chain" id="PRO_5040149011" evidence="1">
    <location>
        <begin position="18"/>
        <end position="166"/>
    </location>
</feature>
<evidence type="ECO:0000256" key="1">
    <source>
        <dbReference type="SAM" id="SignalP"/>
    </source>
</evidence>
<keyword evidence="1" id="KW-0732">Signal</keyword>
<feature type="signal peptide" evidence="1">
    <location>
        <begin position="1"/>
        <end position="17"/>
    </location>
</feature>
<name>A0A9P8ZX18_9PEZI</name>
<sequence>MLYYAFTTLAVISAALALPTEESQCPRTVCVDGVNSCGVRYGSCYDACTASLLPTAPSCSVSTSSISTENCSTRTVCADYVNDCGIWYGGCFPDCTPWPTFTAPPCTTTSAPSITPTTITIPPTTDCHTQTICTDYIDDCGKRLLASNCPRGVIRECMPLIWGVGL</sequence>
<reference evidence="2" key="1">
    <citation type="journal article" date="2021" name="Nat. Commun.">
        <title>Genetic determinants of endophytism in the Arabidopsis root mycobiome.</title>
        <authorList>
            <person name="Mesny F."/>
            <person name="Miyauchi S."/>
            <person name="Thiergart T."/>
            <person name="Pickel B."/>
            <person name="Atanasova L."/>
            <person name="Karlsson M."/>
            <person name="Huettel B."/>
            <person name="Barry K.W."/>
            <person name="Haridas S."/>
            <person name="Chen C."/>
            <person name="Bauer D."/>
            <person name="Andreopoulos W."/>
            <person name="Pangilinan J."/>
            <person name="LaButti K."/>
            <person name="Riley R."/>
            <person name="Lipzen A."/>
            <person name="Clum A."/>
            <person name="Drula E."/>
            <person name="Henrissat B."/>
            <person name="Kohler A."/>
            <person name="Grigoriev I.V."/>
            <person name="Martin F.M."/>
            <person name="Hacquard S."/>
        </authorList>
    </citation>
    <scope>NUCLEOTIDE SEQUENCE</scope>
    <source>
        <strain evidence="2">MPI-SDFR-AT-0073</strain>
    </source>
</reference>
<evidence type="ECO:0000313" key="2">
    <source>
        <dbReference type="EMBL" id="KAH6652549.1"/>
    </source>
</evidence>
<protein>
    <submittedName>
        <fullName evidence="2">Uncharacterized protein</fullName>
    </submittedName>
</protein>
<dbReference type="RefSeq" id="XP_045956826.1">
    <property type="nucleotide sequence ID" value="XM_046096027.1"/>
</dbReference>
<dbReference type="AlphaFoldDB" id="A0A9P8ZX18"/>
<dbReference type="Proteomes" id="UP000758603">
    <property type="component" value="Unassembled WGS sequence"/>
</dbReference>
<organism evidence="2 3">
    <name type="scientific">Truncatella angustata</name>
    <dbReference type="NCBI Taxonomy" id="152316"/>
    <lineage>
        <taxon>Eukaryota</taxon>
        <taxon>Fungi</taxon>
        <taxon>Dikarya</taxon>
        <taxon>Ascomycota</taxon>
        <taxon>Pezizomycotina</taxon>
        <taxon>Sordariomycetes</taxon>
        <taxon>Xylariomycetidae</taxon>
        <taxon>Amphisphaeriales</taxon>
        <taxon>Sporocadaceae</taxon>
        <taxon>Truncatella</taxon>
    </lineage>
</organism>
<dbReference type="OrthoDB" id="4777095at2759"/>
<accession>A0A9P8ZX18</accession>